<protein>
    <recommendedName>
        <fullName evidence="4">Transmembrane protein</fullName>
    </recommendedName>
</protein>
<dbReference type="KEGG" id="rir:BN877_p0124"/>
<organism evidence="2 3">
    <name type="scientific">Agrobacterium pusense</name>
    <dbReference type="NCBI Taxonomy" id="648995"/>
    <lineage>
        <taxon>Bacteria</taxon>
        <taxon>Pseudomonadati</taxon>
        <taxon>Pseudomonadota</taxon>
        <taxon>Alphaproteobacteria</taxon>
        <taxon>Hyphomicrobiales</taxon>
        <taxon>Rhizobiaceae</taxon>
        <taxon>Rhizobium/Agrobacterium group</taxon>
        <taxon>Agrobacterium</taxon>
    </lineage>
</organism>
<keyword evidence="2" id="KW-0614">Plasmid</keyword>
<keyword evidence="1" id="KW-1133">Transmembrane helix</keyword>
<dbReference type="EMBL" id="HG518324">
    <property type="protein sequence ID" value="CDI11853.1"/>
    <property type="molecule type" value="Genomic_DNA"/>
</dbReference>
<gene>
    <name evidence="2" type="ORF">BN877_p0124</name>
</gene>
<reference evidence="2 3" key="1">
    <citation type="journal article" date="2013" name="Genome Announc.">
        <title>Complete Genome Sequence of the Sesbania Symbiont and Rice Growth-Promoting Endophyte Rhizobium sp. Strain IRBG74.</title>
        <authorList>
            <person name="Crook M.B."/>
            <person name="Mitra S."/>
            <person name="Ane J.M."/>
            <person name="Sadowsky M.J."/>
            <person name="Gyaneshwar P."/>
        </authorList>
    </citation>
    <scope>NUCLEOTIDE SEQUENCE [LARGE SCALE GENOMIC DNA]</scope>
    <source>
        <strain evidence="2 3">IRBG74</strain>
        <plasmid evidence="3">IRBL74_p</plasmid>
    </source>
</reference>
<proteinExistence type="predicted"/>
<dbReference type="HOGENOM" id="CLU_2411161_0_0_5"/>
<evidence type="ECO:0000313" key="2">
    <source>
        <dbReference type="EMBL" id="CDI11853.1"/>
    </source>
</evidence>
<feature type="transmembrane region" description="Helical" evidence="1">
    <location>
        <begin position="49"/>
        <end position="71"/>
    </location>
</feature>
<keyword evidence="1" id="KW-0472">Membrane</keyword>
<evidence type="ECO:0000256" key="1">
    <source>
        <dbReference type="SAM" id="Phobius"/>
    </source>
</evidence>
<name>U4QE03_9HYPH</name>
<accession>U4QE03</accession>
<sequence length="92" mass="9945">MSSDTLFPSMAVIPSSSHERVVDEPFPVQARRELQALFRFIQKVELMSFFSSFRVCVGLALAGVLALGSIFCNEASAAPSAAIDANSHRVVD</sequence>
<geneLocation type="plasmid" evidence="2 3">
    <name>IRBL74_p</name>
</geneLocation>
<evidence type="ECO:0000313" key="3">
    <source>
        <dbReference type="Proteomes" id="UP000016944"/>
    </source>
</evidence>
<dbReference type="Proteomes" id="UP000016944">
    <property type="component" value="Plasmid IRBL74_p"/>
</dbReference>
<evidence type="ECO:0008006" key="4">
    <source>
        <dbReference type="Google" id="ProtNLM"/>
    </source>
</evidence>
<keyword evidence="1" id="KW-0812">Transmembrane</keyword>
<dbReference type="AlphaFoldDB" id="U4QE03"/>